<dbReference type="Proteomes" id="UP001230289">
    <property type="component" value="Unassembled WGS sequence"/>
</dbReference>
<keyword evidence="2" id="KW-1185">Reference proteome</keyword>
<proteinExistence type="predicted"/>
<protein>
    <recommendedName>
        <fullName evidence="3">DUF559 domain-containing protein</fullName>
    </recommendedName>
</protein>
<comment type="caution">
    <text evidence="1">The sequence shown here is derived from an EMBL/GenBank/DDBJ whole genome shotgun (WGS) entry which is preliminary data.</text>
</comment>
<reference evidence="1 2" key="1">
    <citation type="submission" date="2023-08" db="EMBL/GenBank/DDBJ databases">
        <title>Microbacterium sp. nov., isolated from a waste landfill.</title>
        <authorList>
            <person name="Wen W."/>
        </authorList>
    </citation>
    <scope>NUCLEOTIDE SEQUENCE [LARGE SCALE GENOMIC DNA]</scope>
    <source>
        <strain evidence="1 2">ASV81</strain>
    </source>
</reference>
<dbReference type="SUPFAM" id="SSF52980">
    <property type="entry name" value="Restriction endonuclease-like"/>
    <property type="match status" value="1"/>
</dbReference>
<gene>
    <name evidence="1" type="ORF">RBR11_06065</name>
</gene>
<dbReference type="InterPro" id="IPR011335">
    <property type="entry name" value="Restrct_endonuc-II-like"/>
</dbReference>
<dbReference type="RefSeq" id="WP_308488421.1">
    <property type="nucleotide sequence ID" value="NZ_JAVFCB010000003.1"/>
</dbReference>
<dbReference type="EMBL" id="JAVFCB010000003">
    <property type="protein sequence ID" value="MDQ4213476.1"/>
    <property type="molecule type" value="Genomic_DNA"/>
</dbReference>
<organism evidence="1 2">
    <name type="scientific">Microbacterium capsulatum</name>
    <dbReference type="NCBI Taxonomy" id="3041921"/>
    <lineage>
        <taxon>Bacteria</taxon>
        <taxon>Bacillati</taxon>
        <taxon>Actinomycetota</taxon>
        <taxon>Actinomycetes</taxon>
        <taxon>Micrococcales</taxon>
        <taxon>Microbacteriaceae</taxon>
        <taxon>Microbacterium</taxon>
    </lineage>
</organism>
<accession>A0ABU0XED3</accession>
<dbReference type="Gene3D" id="3.40.960.10">
    <property type="entry name" value="VSR Endonuclease"/>
    <property type="match status" value="1"/>
</dbReference>
<name>A0ABU0XED3_9MICO</name>
<evidence type="ECO:0000313" key="2">
    <source>
        <dbReference type="Proteomes" id="UP001230289"/>
    </source>
</evidence>
<sequence length="307" mass="34035">MHHRIPLPPALGDPFTLAEAAAAGIRRGRADAADLHRPFRGVRAAAAPTTFAELVACGARRLKPRQRFVGRTAVRLWGLPFPQRWTIAEPLDVAVPPDATPPKTAGVRGRRLNEHHADTWRIRSVPVVDPIAAVFSCAGALTLVDAVVLLDALLTAADNYPGLLRARPIARADDVRDRLQQWARFPGRGTVREALALARAGVESPKETETRLLLVGAGLAEPVVQHEVREGGRLLARIDLAYPQWRIAIEYEGDGHRTDAEQWRRDIRRQRDLEDRGWLVIRITQLDLDEPVALLDRVRRAIAARQG</sequence>
<evidence type="ECO:0000313" key="1">
    <source>
        <dbReference type="EMBL" id="MDQ4213476.1"/>
    </source>
</evidence>
<evidence type="ECO:0008006" key="3">
    <source>
        <dbReference type="Google" id="ProtNLM"/>
    </source>
</evidence>